<proteinExistence type="predicted"/>
<comment type="caution">
    <text evidence="1">The sequence shown here is derived from an EMBL/GenBank/DDBJ whole genome shotgun (WGS) entry which is preliminary data.</text>
</comment>
<gene>
    <name evidence="1" type="ORF">OIU74_026711</name>
</gene>
<accession>A0A9Q0W001</accession>
<dbReference type="Proteomes" id="UP001151752">
    <property type="component" value="Chromosome 13"/>
</dbReference>
<evidence type="ECO:0000313" key="2">
    <source>
        <dbReference type="Proteomes" id="UP001151752"/>
    </source>
</evidence>
<sequence>MVDKMGCRTNRFKNGYMGFTRIISDVKAFLEEDMVVGAMDGLAMDGLGRKNLENKIVGIFKIHFLRRPCCAAFQTL</sequence>
<evidence type="ECO:0000313" key="1">
    <source>
        <dbReference type="EMBL" id="KAJ6757506.1"/>
    </source>
</evidence>
<dbReference type="EMBL" id="JAPFFM010000007">
    <property type="protein sequence ID" value="KAJ6757506.1"/>
    <property type="molecule type" value="Genomic_DNA"/>
</dbReference>
<reference evidence="1" key="1">
    <citation type="submission" date="2022-11" db="EMBL/GenBank/DDBJ databases">
        <authorList>
            <person name="Hyden B.L."/>
            <person name="Feng K."/>
            <person name="Yates T."/>
            <person name="Jawdy S."/>
            <person name="Smart L.B."/>
            <person name="Muchero W."/>
        </authorList>
    </citation>
    <scope>NUCLEOTIDE SEQUENCE</scope>
    <source>
        <tissue evidence="1">Shoot tip</tissue>
    </source>
</reference>
<dbReference type="AlphaFoldDB" id="A0A9Q0W001"/>
<keyword evidence="2" id="KW-1185">Reference proteome</keyword>
<name>A0A9Q0W001_9ROSI</name>
<protein>
    <submittedName>
        <fullName evidence="1">Uncharacterized protein</fullName>
    </submittedName>
</protein>
<reference evidence="1" key="2">
    <citation type="journal article" date="2023" name="Int. J. Mol. Sci.">
        <title>De Novo Assembly and Annotation of 11 Diverse Shrub Willow (Salix) Genomes Reveals Novel Gene Organization in Sex-Linked Regions.</title>
        <authorList>
            <person name="Hyden B."/>
            <person name="Feng K."/>
            <person name="Yates T.B."/>
            <person name="Jawdy S."/>
            <person name="Cereghino C."/>
            <person name="Smart L.B."/>
            <person name="Muchero W."/>
        </authorList>
    </citation>
    <scope>NUCLEOTIDE SEQUENCE</scope>
    <source>
        <tissue evidence="1">Shoot tip</tissue>
    </source>
</reference>
<organism evidence="1 2">
    <name type="scientific">Salix koriyanagi</name>
    <dbReference type="NCBI Taxonomy" id="2511006"/>
    <lineage>
        <taxon>Eukaryota</taxon>
        <taxon>Viridiplantae</taxon>
        <taxon>Streptophyta</taxon>
        <taxon>Embryophyta</taxon>
        <taxon>Tracheophyta</taxon>
        <taxon>Spermatophyta</taxon>
        <taxon>Magnoliopsida</taxon>
        <taxon>eudicotyledons</taxon>
        <taxon>Gunneridae</taxon>
        <taxon>Pentapetalae</taxon>
        <taxon>rosids</taxon>
        <taxon>fabids</taxon>
        <taxon>Malpighiales</taxon>
        <taxon>Salicaceae</taxon>
        <taxon>Saliceae</taxon>
        <taxon>Salix</taxon>
    </lineage>
</organism>